<dbReference type="SUPFAM" id="SSF52540">
    <property type="entry name" value="P-loop containing nucleoside triphosphate hydrolases"/>
    <property type="match status" value="1"/>
</dbReference>
<proteinExistence type="inferred from homology"/>
<dbReference type="GO" id="GO:0043139">
    <property type="term" value="F:5'-3' DNA helicase activity"/>
    <property type="evidence" value="ECO:0007669"/>
    <property type="project" value="UniProtKB-EC"/>
</dbReference>
<comment type="caution">
    <text evidence="13">The sequence shown here is derived from an EMBL/GenBank/DDBJ whole genome shotgun (WGS) entry which is preliminary data.</text>
</comment>
<keyword evidence="5" id="KW-0347">Helicase</keyword>
<keyword evidence="7" id="KW-0238">DNA-binding</keyword>
<evidence type="ECO:0000256" key="2">
    <source>
        <dbReference type="ARBA" id="ARBA00022705"/>
    </source>
</evidence>
<feature type="domain" description="SF4 helicase" evidence="12">
    <location>
        <begin position="293"/>
        <end position="590"/>
    </location>
</feature>
<evidence type="ECO:0000256" key="5">
    <source>
        <dbReference type="ARBA" id="ARBA00022806"/>
    </source>
</evidence>
<dbReference type="InterPro" id="IPR016136">
    <property type="entry name" value="DNA_helicase_N/primase_C"/>
</dbReference>
<dbReference type="EMBL" id="PGXC01000001">
    <property type="protein sequence ID" value="PKK92074.1"/>
    <property type="molecule type" value="Genomic_DNA"/>
</dbReference>
<name>A0A2N1PUQ4_9BACT</name>
<dbReference type="PANTHER" id="PTHR30153">
    <property type="entry name" value="REPLICATIVE DNA HELICASE DNAB"/>
    <property type="match status" value="1"/>
</dbReference>
<dbReference type="GO" id="GO:0005829">
    <property type="term" value="C:cytosol"/>
    <property type="evidence" value="ECO:0007669"/>
    <property type="project" value="TreeGrafter"/>
</dbReference>
<keyword evidence="6" id="KW-0067">ATP-binding</keyword>
<evidence type="ECO:0000256" key="11">
    <source>
        <dbReference type="SAM" id="MobiDB-lite"/>
    </source>
</evidence>
<comment type="catalytic activity">
    <reaction evidence="10">
        <text>ATP + H2O = ADP + phosphate + H(+)</text>
        <dbReference type="Rhea" id="RHEA:13065"/>
        <dbReference type="ChEBI" id="CHEBI:15377"/>
        <dbReference type="ChEBI" id="CHEBI:15378"/>
        <dbReference type="ChEBI" id="CHEBI:30616"/>
        <dbReference type="ChEBI" id="CHEBI:43474"/>
        <dbReference type="ChEBI" id="CHEBI:456216"/>
        <dbReference type="EC" id="5.6.2.3"/>
    </reaction>
</comment>
<evidence type="ECO:0000256" key="3">
    <source>
        <dbReference type="ARBA" id="ARBA00022741"/>
    </source>
</evidence>
<keyword evidence="3" id="KW-0547">Nucleotide-binding</keyword>
<accession>A0A2N1PUQ4</accession>
<evidence type="ECO:0000256" key="8">
    <source>
        <dbReference type="ARBA" id="ARBA00023235"/>
    </source>
</evidence>
<dbReference type="InterPro" id="IPR036185">
    <property type="entry name" value="DNA_heli_DnaB-like_N_sf"/>
</dbReference>
<dbReference type="SUPFAM" id="SSF48024">
    <property type="entry name" value="N-terminal domain of DnaB helicase"/>
    <property type="match status" value="1"/>
</dbReference>
<protein>
    <recommendedName>
        <fullName evidence="9">DNA 5'-3' helicase</fullName>
        <ecNumber evidence="9">5.6.2.3</ecNumber>
    </recommendedName>
</protein>
<dbReference type="Pfam" id="PF00772">
    <property type="entry name" value="DnaB"/>
    <property type="match status" value="1"/>
</dbReference>
<feature type="region of interest" description="Disordered" evidence="11">
    <location>
        <begin position="42"/>
        <end position="102"/>
    </location>
</feature>
<keyword evidence="8" id="KW-0413">Isomerase</keyword>
<dbReference type="Gene3D" id="3.40.50.300">
    <property type="entry name" value="P-loop containing nucleotide triphosphate hydrolases"/>
    <property type="match status" value="1"/>
</dbReference>
<comment type="similarity">
    <text evidence="1">Belongs to the helicase family. DnaB subfamily.</text>
</comment>
<dbReference type="Proteomes" id="UP000233256">
    <property type="component" value="Unassembled WGS sequence"/>
</dbReference>
<feature type="compositionally biased region" description="Low complexity" evidence="11">
    <location>
        <begin position="82"/>
        <end position="92"/>
    </location>
</feature>
<dbReference type="AlphaFoldDB" id="A0A2N1PUQ4"/>
<dbReference type="GO" id="GO:0005524">
    <property type="term" value="F:ATP binding"/>
    <property type="evidence" value="ECO:0007669"/>
    <property type="project" value="UniProtKB-KW"/>
</dbReference>
<evidence type="ECO:0000256" key="7">
    <source>
        <dbReference type="ARBA" id="ARBA00023125"/>
    </source>
</evidence>
<organism evidence="13 14">
    <name type="scientific">Candidatus Wallbacteria bacterium HGW-Wallbacteria-1</name>
    <dbReference type="NCBI Taxonomy" id="2013854"/>
    <lineage>
        <taxon>Bacteria</taxon>
        <taxon>Candidatus Walliibacteriota</taxon>
    </lineage>
</organism>
<dbReference type="InterPro" id="IPR007693">
    <property type="entry name" value="DNA_helicase_DnaB-like_N"/>
</dbReference>
<reference evidence="13 14" key="1">
    <citation type="journal article" date="2017" name="ISME J.">
        <title>Potential for microbial H2 and metal transformations associated with novel bacteria and archaea in deep terrestrial subsurface sediments.</title>
        <authorList>
            <person name="Hernsdorf A.W."/>
            <person name="Amano Y."/>
            <person name="Miyakawa K."/>
            <person name="Ise K."/>
            <person name="Suzuki Y."/>
            <person name="Anantharaman K."/>
            <person name="Probst A."/>
            <person name="Burstein D."/>
            <person name="Thomas B.C."/>
            <person name="Banfield J.F."/>
        </authorList>
    </citation>
    <scope>NUCLEOTIDE SEQUENCE [LARGE SCALE GENOMIC DNA]</scope>
    <source>
        <strain evidence="13">HGW-Wallbacteria-1</strain>
    </source>
</reference>
<gene>
    <name evidence="13" type="ORF">CVV64_01260</name>
</gene>
<dbReference type="GO" id="GO:0006260">
    <property type="term" value="P:DNA replication"/>
    <property type="evidence" value="ECO:0007669"/>
    <property type="project" value="UniProtKB-KW"/>
</dbReference>
<evidence type="ECO:0000256" key="1">
    <source>
        <dbReference type="ARBA" id="ARBA00008428"/>
    </source>
</evidence>
<evidence type="ECO:0000313" key="13">
    <source>
        <dbReference type="EMBL" id="PKK92074.1"/>
    </source>
</evidence>
<evidence type="ECO:0000259" key="12">
    <source>
        <dbReference type="PROSITE" id="PS51199"/>
    </source>
</evidence>
<dbReference type="Pfam" id="PF03796">
    <property type="entry name" value="DnaB_C"/>
    <property type="match status" value="1"/>
</dbReference>
<dbReference type="GO" id="GO:0003677">
    <property type="term" value="F:DNA binding"/>
    <property type="evidence" value="ECO:0007669"/>
    <property type="project" value="UniProtKB-KW"/>
</dbReference>
<dbReference type="PANTHER" id="PTHR30153:SF2">
    <property type="entry name" value="REPLICATIVE DNA HELICASE"/>
    <property type="match status" value="1"/>
</dbReference>
<dbReference type="PROSITE" id="PS51199">
    <property type="entry name" value="SF4_HELICASE"/>
    <property type="match status" value="1"/>
</dbReference>
<dbReference type="GO" id="GO:0016787">
    <property type="term" value="F:hydrolase activity"/>
    <property type="evidence" value="ECO:0007669"/>
    <property type="project" value="UniProtKB-KW"/>
</dbReference>
<evidence type="ECO:0000256" key="10">
    <source>
        <dbReference type="ARBA" id="ARBA00048954"/>
    </source>
</evidence>
<dbReference type="InterPro" id="IPR007694">
    <property type="entry name" value="DNA_helicase_DnaB-like_C"/>
</dbReference>
<keyword evidence="2" id="KW-0235">DNA replication</keyword>
<evidence type="ECO:0000256" key="4">
    <source>
        <dbReference type="ARBA" id="ARBA00022801"/>
    </source>
</evidence>
<sequence length="638" mass="72031">MKCKRCSTEIEDTNISGYCGYCAYKAYKESSDSKRESIEGVLNPRPAAAVGGASQPAPRPGLASSTVPAQTERPLPRPMTVGSGSSMPGSAMPAPPSVHGMAASPSRAEEIVNNAYDPEVEQLLLNAFIKDRYVLSKVVEEGFQADMFASKHARRIGDCVMELYSDKAASNIIDRHIILDRLRKKGLLTDETSDYLDQILRHGTAQYAQATQYVDLIKERVAREQLEKVAERLGNYVQRSGEDFDKDPMDVTAEVIKSLQDLQKKNQEKKVRLIKEQMFQIVKAVNDREATGEIENLGYSIKPFYDLNTTLSGFRKGFLYGIAGAPRRGKTSLTLELATCVAANERVPVLFITWEQTKLNLTYRLLAKESQLNPDTLQRKRIMSNEEQEAKFAMGWRKMEQYMDYFYLVEGTKKDTIEKVKAHAYNIKQLHETDDLLIVVDYIQKMPTKNDIGDEKFKVEEISTQLKGLSIELNCPIVAISSLNKEGCNIDSEDSPVRPNMYHCKGSGDIEYDLDSAVIMAKDWGDTRELATQLSAKAEEMGKDAVNIPKIDVINIHIDKNRDAPEGISSIVQLLFLIENNKFIELGYKVETDHYRFTKIENLINKLLEEDYISFRDIESASSGDSEMARRKKIRLRY</sequence>
<dbReference type="InterPro" id="IPR027417">
    <property type="entry name" value="P-loop_NTPase"/>
</dbReference>
<evidence type="ECO:0000256" key="6">
    <source>
        <dbReference type="ARBA" id="ARBA00022840"/>
    </source>
</evidence>
<dbReference type="EC" id="5.6.2.3" evidence="9"/>
<dbReference type="Gene3D" id="1.10.860.10">
    <property type="entry name" value="DNAb Helicase, Chain A"/>
    <property type="match status" value="1"/>
</dbReference>
<evidence type="ECO:0000256" key="9">
    <source>
        <dbReference type="ARBA" id="ARBA00044969"/>
    </source>
</evidence>
<keyword evidence="4" id="KW-0378">Hydrolase</keyword>
<evidence type="ECO:0000313" key="14">
    <source>
        <dbReference type="Proteomes" id="UP000233256"/>
    </source>
</evidence>